<evidence type="ECO:0000313" key="2">
    <source>
        <dbReference type="Proteomes" id="UP001327560"/>
    </source>
</evidence>
<evidence type="ECO:0000313" key="1">
    <source>
        <dbReference type="EMBL" id="WOL03233.1"/>
    </source>
</evidence>
<dbReference type="Proteomes" id="UP001327560">
    <property type="component" value="Chromosome 4"/>
</dbReference>
<keyword evidence="2" id="KW-1185">Reference proteome</keyword>
<sequence>MERAATRHACVGDPSHALPRPRLAPSSLPSFLLHSFAPLTSSSTFVASPLSLEKPWRGYLYQGKGFGTTFSRGFGQVSEMLLSALQLHLGNAFILDSSLAIFWQMMPNPSPSSQLQQPLFSSLTSRAAVPAVISLPI</sequence>
<dbReference type="EMBL" id="CP136893">
    <property type="protein sequence ID" value="WOL03233.1"/>
    <property type="molecule type" value="Genomic_DNA"/>
</dbReference>
<name>A0AAQ3K9S1_9LILI</name>
<proteinExistence type="predicted"/>
<gene>
    <name evidence="1" type="ORF">Cni_G11953</name>
</gene>
<accession>A0AAQ3K9S1</accession>
<protein>
    <submittedName>
        <fullName evidence="1">Uncharacterized protein</fullName>
    </submittedName>
</protein>
<dbReference type="AlphaFoldDB" id="A0AAQ3K9S1"/>
<organism evidence="1 2">
    <name type="scientific">Canna indica</name>
    <name type="common">Indian-shot</name>
    <dbReference type="NCBI Taxonomy" id="4628"/>
    <lineage>
        <taxon>Eukaryota</taxon>
        <taxon>Viridiplantae</taxon>
        <taxon>Streptophyta</taxon>
        <taxon>Embryophyta</taxon>
        <taxon>Tracheophyta</taxon>
        <taxon>Spermatophyta</taxon>
        <taxon>Magnoliopsida</taxon>
        <taxon>Liliopsida</taxon>
        <taxon>Zingiberales</taxon>
        <taxon>Cannaceae</taxon>
        <taxon>Canna</taxon>
    </lineage>
</organism>
<reference evidence="1 2" key="1">
    <citation type="submission" date="2023-10" db="EMBL/GenBank/DDBJ databases">
        <title>Chromosome-scale genome assembly provides insights into flower coloration mechanisms of Canna indica.</title>
        <authorList>
            <person name="Li C."/>
        </authorList>
    </citation>
    <scope>NUCLEOTIDE SEQUENCE [LARGE SCALE GENOMIC DNA]</scope>
    <source>
        <tissue evidence="1">Flower</tissue>
    </source>
</reference>